<name>A0ABU4FL30_9ACTN</name>
<gene>
    <name evidence="1" type="ORF">R5A26_35750</name>
</gene>
<keyword evidence="2" id="KW-1185">Reference proteome</keyword>
<dbReference type="RefSeq" id="WP_317774622.1">
    <property type="nucleotide sequence ID" value="NZ_JAWMAJ010000166.1"/>
</dbReference>
<comment type="caution">
    <text evidence="1">The sequence shown here is derived from an EMBL/GenBank/DDBJ whole genome shotgun (WGS) entry which is preliminary data.</text>
</comment>
<dbReference type="EMBL" id="JAWMAJ010000166">
    <property type="protein sequence ID" value="MDV7221308.1"/>
    <property type="molecule type" value="Genomic_DNA"/>
</dbReference>
<sequence length="211" mass="23236">MVTPETDPELAIHGLVLLGTDTVYAVHMPTFTAPCDFQAVLRVTLDTDTYRTARKRYGTSALFTVRPRTLLLKDLEPGASFPADLYFGRFGREGEFLGEVRVGIEERLYVGHPTEPTMEPTPLRYVLFGREQLYLAHVLTGPPGFDQVLTAQLPGEWLTSAGEQSARTVTIPGRPDDLTGRLHPGEQVAAGDAELQVLMEVYLETAIPHAS</sequence>
<organism evidence="1 2">
    <name type="scientific">Streptomyces prunicolor</name>
    <dbReference type="NCBI Taxonomy" id="67348"/>
    <lineage>
        <taxon>Bacteria</taxon>
        <taxon>Bacillati</taxon>
        <taxon>Actinomycetota</taxon>
        <taxon>Actinomycetes</taxon>
        <taxon>Kitasatosporales</taxon>
        <taxon>Streptomycetaceae</taxon>
        <taxon>Streptomyces</taxon>
    </lineage>
</organism>
<proteinExistence type="predicted"/>
<protein>
    <submittedName>
        <fullName evidence="1">Uncharacterized protein</fullName>
    </submittedName>
</protein>
<dbReference type="Proteomes" id="UP001187346">
    <property type="component" value="Unassembled WGS sequence"/>
</dbReference>
<accession>A0ABU4FL30</accession>
<evidence type="ECO:0000313" key="1">
    <source>
        <dbReference type="EMBL" id="MDV7221308.1"/>
    </source>
</evidence>
<reference evidence="1 2" key="1">
    <citation type="submission" date="2023-10" db="EMBL/GenBank/DDBJ databases">
        <title>Characterization of rhizosphere-enriched actinobacteria from wheat plants lab-grown on chernevaya soil.</title>
        <authorList>
            <person name="Tikhonova E.N."/>
            <person name="Konopkin A."/>
            <person name="Kravchenko I.K."/>
        </authorList>
    </citation>
    <scope>NUCLEOTIDE SEQUENCE [LARGE SCALE GENOMIC DNA]</scope>
    <source>
        <strain evidence="1 2">RR29</strain>
    </source>
</reference>
<evidence type="ECO:0000313" key="2">
    <source>
        <dbReference type="Proteomes" id="UP001187346"/>
    </source>
</evidence>